<feature type="transmembrane region" description="Helical" evidence="1">
    <location>
        <begin position="505"/>
        <end position="526"/>
    </location>
</feature>
<feature type="transmembrane region" description="Helical" evidence="1">
    <location>
        <begin position="129"/>
        <end position="153"/>
    </location>
</feature>
<feature type="transmembrane region" description="Helical" evidence="1">
    <location>
        <begin position="391"/>
        <end position="417"/>
    </location>
</feature>
<feature type="transmembrane region" description="Helical" evidence="1">
    <location>
        <begin position="195"/>
        <end position="213"/>
    </location>
</feature>
<dbReference type="AlphaFoldDB" id="A0A1G8Q1U9"/>
<dbReference type="PANTHER" id="PTHR37305:SF1">
    <property type="entry name" value="MEMBRANE PROTEIN"/>
    <property type="match status" value="1"/>
</dbReference>
<feature type="transmembrane region" description="Helical" evidence="1">
    <location>
        <begin position="165"/>
        <end position="188"/>
    </location>
</feature>
<dbReference type="Proteomes" id="UP000198853">
    <property type="component" value="Unassembled WGS sequence"/>
</dbReference>
<evidence type="ECO:0000256" key="1">
    <source>
        <dbReference type="SAM" id="Phobius"/>
    </source>
</evidence>
<feature type="transmembrane region" description="Helical" evidence="1">
    <location>
        <begin position="243"/>
        <end position="261"/>
    </location>
</feature>
<feature type="transmembrane region" description="Helical" evidence="1">
    <location>
        <begin position="346"/>
        <end position="370"/>
    </location>
</feature>
<proteinExistence type="predicted"/>
<evidence type="ECO:0000313" key="2">
    <source>
        <dbReference type="EMBL" id="SDI98050.1"/>
    </source>
</evidence>
<sequence length="533" mass="58096">MAQSLFKKTGSLFRFMLRRDRLRIPLWLIGITFFTLIVPIAFVDLYASQHERDGLAETMANPAVTAMVGPGDLENYTIGAMTSHQMLLFTAVVVGLMSIWLVARHTRADEEDGRIEMIRSLPIGRVSNLNATLLVLCVTHVILALITGFGLYALGIESMGLEGSLLYGASLGGIGIFFAGVTVVFAQLSESSRGTIGFSIAVLLIAYLVRAVGDVGNETLSWISPFGWVTQTEVYANNHWEPLALMVGVAIVLGVLANYLNAIRDLEAGFFPARPGRKKASAFLQSPIGLAVKLQCTGMIAWAIGMLVMGVAYGSVLGDLEAFFEGNEMMEQMLVAEEGYTLTEQFIPSLMVVMALLATVPPVMAMLKLYGEEKKNRIDHLLGRAVSRTRLMGSYLIISVVNGFVMLSLTAIGLWSAGATVMEEGLDFGTIYGAALVYYPAMLVMIGLAVLFIGVLPKLGSVIWLYVFYTFIVLYLGGLLDFPDWVGHLSPYGYIPELPVDEMEWVPISILVIIAVILMIAGFIGYHKRDIEG</sequence>
<keyword evidence="1" id="KW-0472">Membrane</keyword>
<dbReference type="PANTHER" id="PTHR37305">
    <property type="entry name" value="INTEGRAL MEMBRANE PROTEIN-RELATED"/>
    <property type="match status" value="1"/>
</dbReference>
<organism evidence="2 3">
    <name type="scientific">Natribacillus halophilus</name>
    <dbReference type="NCBI Taxonomy" id="549003"/>
    <lineage>
        <taxon>Bacteria</taxon>
        <taxon>Bacillati</taxon>
        <taxon>Bacillota</taxon>
        <taxon>Bacilli</taxon>
        <taxon>Bacillales</taxon>
        <taxon>Bacillaceae</taxon>
        <taxon>Natribacillus</taxon>
    </lineage>
</organism>
<dbReference type="EMBL" id="FNEN01000010">
    <property type="protein sequence ID" value="SDI98050.1"/>
    <property type="molecule type" value="Genomic_DNA"/>
</dbReference>
<reference evidence="2 3" key="1">
    <citation type="submission" date="2016-10" db="EMBL/GenBank/DDBJ databases">
        <authorList>
            <person name="de Groot N.N."/>
        </authorList>
    </citation>
    <scope>NUCLEOTIDE SEQUENCE [LARGE SCALE GENOMIC DNA]</scope>
    <source>
        <strain evidence="2 3">DSM 21771</strain>
    </source>
</reference>
<keyword evidence="1" id="KW-0812">Transmembrane</keyword>
<accession>A0A1G8Q1U9</accession>
<gene>
    <name evidence="2" type="ORF">SAMN04488123_11035</name>
</gene>
<feature type="transmembrane region" description="Helical" evidence="1">
    <location>
        <begin position="86"/>
        <end position="103"/>
    </location>
</feature>
<feature type="transmembrane region" description="Helical" evidence="1">
    <location>
        <begin position="282"/>
        <end position="313"/>
    </location>
</feature>
<dbReference type="RefSeq" id="WP_090398963.1">
    <property type="nucleotide sequence ID" value="NZ_FNEN01000010.1"/>
</dbReference>
<feature type="transmembrane region" description="Helical" evidence="1">
    <location>
        <begin position="463"/>
        <end position="485"/>
    </location>
</feature>
<keyword evidence="1" id="KW-1133">Transmembrane helix</keyword>
<name>A0A1G8Q1U9_9BACI</name>
<feature type="transmembrane region" description="Helical" evidence="1">
    <location>
        <begin position="437"/>
        <end position="456"/>
    </location>
</feature>
<protein>
    <submittedName>
        <fullName evidence="2">ABC-2 type transport system permease protein</fullName>
    </submittedName>
</protein>
<keyword evidence="3" id="KW-1185">Reference proteome</keyword>
<feature type="transmembrane region" description="Helical" evidence="1">
    <location>
        <begin position="24"/>
        <end position="43"/>
    </location>
</feature>
<evidence type="ECO:0000313" key="3">
    <source>
        <dbReference type="Proteomes" id="UP000198853"/>
    </source>
</evidence>
<dbReference type="OrthoDB" id="2014935at2"/>